<protein>
    <submittedName>
        <fullName evidence="3">Secreted protein</fullName>
    </submittedName>
</protein>
<evidence type="ECO:0000313" key="1">
    <source>
        <dbReference type="EMBL" id="VDL82667.1"/>
    </source>
</evidence>
<name>A0A0N4YNW7_NIPBR</name>
<dbReference type="Proteomes" id="UP000271162">
    <property type="component" value="Unassembled WGS sequence"/>
</dbReference>
<organism evidence="3">
    <name type="scientific">Nippostrongylus brasiliensis</name>
    <name type="common">Rat hookworm</name>
    <dbReference type="NCBI Taxonomy" id="27835"/>
    <lineage>
        <taxon>Eukaryota</taxon>
        <taxon>Metazoa</taxon>
        <taxon>Ecdysozoa</taxon>
        <taxon>Nematoda</taxon>
        <taxon>Chromadorea</taxon>
        <taxon>Rhabditida</taxon>
        <taxon>Rhabditina</taxon>
        <taxon>Rhabditomorpha</taxon>
        <taxon>Strongyloidea</taxon>
        <taxon>Heligmosomidae</taxon>
        <taxon>Nippostrongylus</taxon>
    </lineage>
</organism>
<gene>
    <name evidence="1" type="ORF">NBR_LOCUS18939</name>
</gene>
<keyword evidence="2" id="KW-1185">Reference proteome</keyword>
<reference evidence="3" key="1">
    <citation type="submission" date="2017-02" db="UniProtKB">
        <authorList>
            <consortium name="WormBaseParasite"/>
        </authorList>
    </citation>
    <scope>IDENTIFICATION</scope>
</reference>
<dbReference type="EMBL" id="UYSL01023777">
    <property type="protein sequence ID" value="VDL82667.1"/>
    <property type="molecule type" value="Genomic_DNA"/>
</dbReference>
<dbReference type="WBParaSite" id="NBR_0001893801-mRNA-1">
    <property type="protein sequence ID" value="NBR_0001893801-mRNA-1"/>
    <property type="gene ID" value="NBR_0001893801"/>
</dbReference>
<reference evidence="1 2" key="2">
    <citation type="submission" date="2018-11" db="EMBL/GenBank/DDBJ databases">
        <authorList>
            <consortium name="Pathogen Informatics"/>
        </authorList>
    </citation>
    <scope>NUCLEOTIDE SEQUENCE [LARGE SCALE GENOMIC DNA]</scope>
</reference>
<accession>A0A0N4YNW7</accession>
<dbReference type="AlphaFoldDB" id="A0A0N4YNW7"/>
<evidence type="ECO:0000313" key="3">
    <source>
        <dbReference type="WBParaSite" id="NBR_0001893801-mRNA-1"/>
    </source>
</evidence>
<evidence type="ECO:0000313" key="2">
    <source>
        <dbReference type="Proteomes" id="UP000271162"/>
    </source>
</evidence>
<proteinExistence type="predicted"/>
<sequence>MLRAGALAVFFQIFNLGSRWGGPEPGVFSRSLRSYHGHRSVVPEFITTICTGQLQLVGDEDDTASQPSI</sequence>